<dbReference type="PANTHER" id="PTHR19446">
    <property type="entry name" value="REVERSE TRANSCRIPTASES"/>
    <property type="match status" value="1"/>
</dbReference>
<reference evidence="8 9" key="1">
    <citation type="submission" date="2022-01" db="EMBL/GenBank/DDBJ databases">
        <title>A chromosomal length assembly of Cordylochernes scorpioides.</title>
        <authorList>
            <person name="Zeh D."/>
            <person name="Zeh J."/>
        </authorList>
    </citation>
    <scope>NUCLEOTIDE SEQUENCE [LARGE SCALE GENOMIC DNA]</scope>
    <source>
        <strain evidence="8">IN4F17</strain>
        <tissue evidence="8">Whole Body</tissue>
    </source>
</reference>
<feature type="transmembrane region" description="Helical" evidence="6">
    <location>
        <begin position="12"/>
        <end position="37"/>
    </location>
</feature>
<dbReference type="Gene3D" id="1.20.1070.10">
    <property type="entry name" value="Rhodopsin 7-helix transmembrane proteins"/>
    <property type="match status" value="1"/>
</dbReference>
<dbReference type="SUPFAM" id="SSF81321">
    <property type="entry name" value="Family A G protein-coupled receptor-like"/>
    <property type="match status" value="1"/>
</dbReference>
<organism evidence="8 9">
    <name type="scientific">Cordylochernes scorpioides</name>
    <dbReference type="NCBI Taxonomy" id="51811"/>
    <lineage>
        <taxon>Eukaryota</taxon>
        <taxon>Metazoa</taxon>
        <taxon>Ecdysozoa</taxon>
        <taxon>Arthropoda</taxon>
        <taxon>Chelicerata</taxon>
        <taxon>Arachnida</taxon>
        <taxon>Pseudoscorpiones</taxon>
        <taxon>Cheliferoidea</taxon>
        <taxon>Chernetidae</taxon>
        <taxon>Cordylochernes</taxon>
    </lineage>
</organism>
<evidence type="ECO:0000256" key="2">
    <source>
        <dbReference type="ARBA" id="ARBA00010663"/>
    </source>
</evidence>
<evidence type="ECO:0000256" key="3">
    <source>
        <dbReference type="ARBA" id="ARBA00022692"/>
    </source>
</evidence>
<dbReference type="InterPro" id="IPR017452">
    <property type="entry name" value="GPCR_Rhodpsn_7TM"/>
</dbReference>
<accession>A0ABY6KGM9</accession>
<proteinExistence type="inferred from homology"/>
<dbReference type="InterPro" id="IPR000276">
    <property type="entry name" value="GPCR_Rhodpsn"/>
</dbReference>
<evidence type="ECO:0000259" key="7">
    <source>
        <dbReference type="PROSITE" id="PS50262"/>
    </source>
</evidence>
<feature type="domain" description="G-protein coupled receptors family 1 profile" evidence="7">
    <location>
        <begin position="28"/>
        <end position="64"/>
    </location>
</feature>
<evidence type="ECO:0000256" key="4">
    <source>
        <dbReference type="ARBA" id="ARBA00022989"/>
    </source>
</evidence>
<comment type="similarity">
    <text evidence="2">Belongs to the G-protein coupled receptor 1 family.</text>
</comment>
<dbReference type="Pfam" id="PF00001">
    <property type="entry name" value="7tm_1"/>
    <property type="match status" value="1"/>
</dbReference>
<dbReference type="InterPro" id="IPR000477">
    <property type="entry name" value="RT_dom"/>
</dbReference>
<evidence type="ECO:0000313" key="8">
    <source>
        <dbReference type="EMBL" id="UYV67733.1"/>
    </source>
</evidence>
<comment type="subcellular location">
    <subcellularLocation>
        <location evidence="1">Membrane</location>
    </subcellularLocation>
</comment>
<evidence type="ECO:0000256" key="6">
    <source>
        <dbReference type="SAM" id="Phobius"/>
    </source>
</evidence>
<keyword evidence="5 6" id="KW-0472">Membrane</keyword>
<dbReference type="Pfam" id="PF00078">
    <property type="entry name" value="RVT_1"/>
    <property type="match status" value="1"/>
</dbReference>
<dbReference type="PRINTS" id="PR00237">
    <property type="entry name" value="GPCRRHODOPSN"/>
</dbReference>
<feature type="transmembrane region" description="Helical" evidence="6">
    <location>
        <begin position="49"/>
        <end position="75"/>
    </location>
</feature>
<dbReference type="Proteomes" id="UP001235939">
    <property type="component" value="Chromosome 05"/>
</dbReference>
<evidence type="ECO:0000256" key="5">
    <source>
        <dbReference type="ARBA" id="ARBA00023136"/>
    </source>
</evidence>
<keyword evidence="3 6" id="KW-0812">Transmembrane</keyword>
<sequence>MGPQTIAPEIAIPITVIYVILFVTGVVGNVVVCLVVARDSHFQTPTNFYLFSLAISDLLILIFVHVVQAMIIMVGRGRLLLLLVRSEDPSVYAVKGRGLAFLINNLYYEDIAVNIPNTLDLETQGIKVYLNQNKAINIYNMYHPPNNTFIDDGTMAQFLTDNTIILGNSYQISSKIKVEKRPERLFMTVKMSPALIIFSMKKINMKELAYALENTGLNKTPGPDGIHGRMISNLGKIGKERLLNIFNNSLKTGKLLQDCKNTTIIPIKKLDKSADDPKNYRPISLTNICCKLMEKIIFRRLTYHPDTRNLLPEEQYGFRKGHGTIVQLLFFTQKVKDAQNKNPANHTIAAL</sequence>
<keyword evidence="4 6" id="KW-1133">Transmembrane helix</keyword>
<protein>
    <recommendedName>
        <fullName evidence="7">G-protein coupled receptors family 1 profile domain-containing protein</fullName>
    </recommendedName>
</protein>
<evidence type="ECO:0000313" key="9">
    <source>
        <dbReference type="Proteomes" id="UP001235939"/>
    </source>
</evidence>
<name>A0ABY6KGM9_9ARAC</name>
<gene>
    <name evidence="8" type="ORF">LAZ67_5001800</name>
</gene>
<dbReference type="PROSITE" id="PS50262">
    <property type="entry name" value="G_PROTEIN_RECEP_F1_2"/>
    <property type="match status" value="1"/>
</dbReference>
<keyword evidence="9" id="KW-1185">Reference proteome</keyword>
<dbReference type="EMBL" id="CP092867">
    <property type="protein sequence ID" value="UYV67733.1"/>
    <property type="molecule type" value="Genomic_DNA"/>
</dbReference>
<evidence type="ECO:0000256" key="1">
    <source>
        <dbReference type="ARBA" id="ARBA00004370"/>
    </source>
</evidence>